<reference evidence="1 2" key="1">
    <citation type="submission" date="2024-12" db="EMBL/GenBank/DDBJ databases">
        <authorList>
            <person name="Lee Y."/>
        </authorList>
    </citation>
    <scope>NUCLEOTIDE SEQUENCE [LARGE SCALE GENOMIC DNA]</scope>
    <source>
        <strain evidence="1 2">03SUJ4</strain>
    </source>
</reference>
<name>A0ABW9KEW8_9BACT</name>
<dbReference type="EMBL" id="JBJYXY010000001">
    <property type="protein sequence ID" value="MFN2974146.1"/>
    <property type="molecule type" value="Genomic_DNA"/>
</dbReference>
<protein>
    <submittedName>
        <fullName evidence="1">Uncharacterized protein</fullName>
    </submittedName>
</protein>
<evidence type="ECO:0000313" key="1">
    <source>
        <dbReference type="EMBL" id="MFN2974146.1"/>
    </source>
</evidence>
<dbReference type="Proteomes" id="UP001634747">
    <property type="component" value="Unassembled WGS sequence"/>
</dbReference>
<evidence type="ECO:0000313" key="2">
    <source>
        <dbReference type="Proteomes" id="UP001634747"/>
    </source>
</evidence>
<accession>A0ABW9KEW8</accession>
<sequence length="77" mass="9002">MKQQEGQQTEAIANSLRRRAQNLRRQALWMQQAFMDGRGRRITADVVHEILALKEESIELDQLAFHYEKSCRSTARS</sequence>
<gene>
    <name evidence="1" type="ORF">ACK2TP_00070</name>
</gene>
<keyword evidence="2" id="KW-1185">Reference proteome</keyword>
<comment type="caution">
    <text evidence="1">The sequence shown here is derived from an EMBL/GenBank/DDBJ whole genome shotgun (WGS) entry which is preliminary data.</text>
</comment>
<organism evidence="1 2">
    <name type="scientific">Terriglobus aquaticus</name>
    <dbReference type="NCBI Taxonomy" id="940139"/>
    <lineage>
        <taxon>Bacteria</taxon>
        <taxon>Pseudomonadati</taxon>
        <taxon>Acidobacteriota</taxon>
        <taxon>Terriglobia</taxon>
        <taxon>Terriglobales</taxon>
        <taxon>Acidobacteriaceae</taxon>
        <taxon>Terriglobus</taxon>
    </lineage>
</organism>
<proteinExistence type="predicted"/>
<dbReference type="RefSeq" id="WP_263414281.1">
    <property type="nucleotide sequence ID" value="NZ_BAABBH010000001.1"/>
</dbReference>